<dbReference type="InterPro" id="IPR009061">
    <property type="entry name" value="DNA-bd_dom_put_sf"/>
</dbReference>
<dbReference type="NCBIfam" id="TIGR01764">
    <property type="entry name" value="excise"/>
    <property type="match status" value="1"/>
</dbReference>
<dbReference type="Proteomes" id="UP000193087">
    <property type="component" value="Unassembled WGS sequence"/>
</dbReference>
<dbReference type="GO" id="GO:0003677">
    <property type="term" value="F:DNA binding"/>
    <property type="evidence" value="ECO:0007669"/>
    <property type="project" value="InterPro"/>
</dbReference>
<name>A0A1X2C8B1_9MYCO</name>
<dbReference type="AlphaFoldDB" id="A0A1X2C8B1"/>
<dbReference type="SUPFAM" id="SSF46955">
    <property type="entry name" value="Putative DNA-binding domain"/>
    <property type="match status" value="1"/>
</dbReference>
<keyword evidence="3" id="KW-1185">Reference proteome</keyword>
<dbReference type="InterPro" id="IPR010093">
    <property type="entry name" value="SinI_DNA-bd"/>
</dbReference>
<reference evidence="2 3" key="1">
    <citation type="submission" date="2016-01" db="EMBL/GenBank/DDBJ databases">
        <title>The new phylogeny of the genus Mycobacterium.</title>
        <authorList>
            <person name="Tarcisio F."/>
            <person name="Conor M."/>
            <person name="Antonella G."/>
            <person name="Elisabetta G."/>
            <person name="Giulia F.S."/>
            <person name="Sara T."/>
            <person name="Anna F."/>
            <person name="Clotilde B."/>
            <person name="Roberto B."/>
            <person name="Veronica D.S."/>
            <person name="Fabio R."/>
            <person name="Monica P."/>
            <person name="Olivier J."/>
            <person name="Enrico T."/>
            <person name="Nicola S."/>
        </authorList>
    </citation>
    <scope>NUCLEOTIDE SEQUENCE [LARGE SCALE GENOMIC DNA]</scope>
    <source>
        <strain evidence="2 3">DSM 45176</strain>
    </source>
</reference>
<proteinExistence type="predicted"/>
<accession>A0A1X2C8B1</accession>
<dbReference type="RefSeq" id="WP_085251720.1">
    <property type="nucleotide sequence ID" value="NZ_CAJMWI010000001.1"/>
</dbReference>
<dbReference type="GeneID" id="93496019"/>
<feature type="domain" description="Helix-turn-helix" evidence="1">
    <location>
        <begin position="75"/>
        <end position="123"/>
    </location>
</feature>
<dbReference type="Pfam" id="PF12728">
    <property type="entry name" value="HTH_17"/>
    <property type="match status" value="1"/>
</dbReference>
<comment type="caution">
    <text evidence="2">The sequence shown here is derived from an EMBL/GenBank/DDBJ whole genome shotgun (WGS) entry which is preliminary data.</text>
</comment>
<dbReference type="EMBL" id="LQPQ01000146">
    <property type="protein sequence ID" value="ORW71569.1"/>
    <property type="molecule type" value="Genomic_DNA"/>
</dbReference>
<gene>
    <name evidence="2" type="ORF">AWC22_01655</name>
</gene>
<sequence length="155" mass="17137">MDVLADHTVLPPGGSEEGSQLKDLAEILDSDAELLLVTPDGQTFKLSRELRNVLSHASRALGTGHGVTLEPRSALLSTQGAADLLGVSRPTLVKLLKSGQIAFTQPGRHRRVQLKDLLEYQQRIRQRRRSELEAMTDEAAEDDAYRHINGFTETR</sequence>
<evidence type="ECO:0000313" key="3">
    <source>
        <dbReference type="Proteomes" id="UP000193087"/>
    </source>
</evidence>
<evidence type="ECO:0000313" key="2">
    <source>
        <dbReference type="EMBL" id="ORW71569.1"/>
    </source>
</evidence>
<evidence type="ECO:0000259" key="1">
    <source>
        <dbReference type="Pfam" id="PF12728"/>
    </source>
</evidence>
<dbReference type="InterPro" id="IPR041657">
    <property type="entry name" value="HTH_17"/>
</dbReference>
<dbReference type="STRING" id="486698.AWC22_01655"/>
<protein>
    <recommendedName>
        <fullName evidence="1">Helix-turn-helix domain-containing protein</fullName>
    </recommendedName>
</protein>
<organism evidence="2 3">
    <name type="scientific">Mycobacterium riyadhense</name>
    <dbReference type="NCBI Taxonomy" id="486698"/>
    <lineage>
        <taxon>Bacteria</taxon>
        <taxon>Bacillati</taxon>
        <taxon>Actinomycetota</taxon>
        <taxon>Actinomycetes</taxon>
        <taxon>Mycobacteriales</taxon>
        <taxon>Mycobacteriaceae</taxon>
        <taxon>Mycobacterium</taxon>
    </lineage>
</organism>
<dbReference type="OrthoDB" id="26212at2"/>